<dbReference type="Pfam" id="PF01261">
    <property type="entry name" value="AP_endonuc_2"/>
    <property type="match status" value="1"/>
</dbReference>
<dbReference type="GO" id="GO:0016853">
    <property type="term" value="F:isomerase activity"/>
    <property type="evidence" value="ECO:0007669"/>
    <property type="project" value="UniProtKB-KW"/>
</dbReference>
<dbReference type="InterPro" id="IPR013022">
    <property type="entry name" value="Xyl_isomerase-like_TIM-brl"/>
</dbReference>
<sequence length="280" mass="31033">MHSIGRILKSISILLGVAAVSTGAFASDQPTKNIAVQMYTLRNVGTVNEQFAMAHDAGFKSVELVGTQDLSSHEMNRLLKLYDLNVMAAHVQLTELQSNLDKVVAFNKAIHNRIIIMPWLDSSIRPTNKQGWQALGKELDRIGAKLKKHNMTLAYHNHDFEMKKFDGKTALEVMLNAAKNGNVKLEMDAAWVSRGGQDPVAMLHRLAGHVITIHVKDNSGIGTHDDERNFTVAGQGLLSWNDILLSAKAVGVKWFVVEHDLPKDPRSVITQANQFLQENL</sequence>
<dbReference type="PANTHER" id="PTHR12110">
    <property type="entry name" value="HYDROXYPYRUVATE ISOMERASE"/>
    <property type="match status" value="1"/>
</dbReference>
<feature type="signal peptide" evidence="1">
    <location>
        <begin position="1"/>
        <end position="26"/>
    </location>
</feature>
<dbReference type="RefSeq" id="WP_225250303.1">
    <property type="nucleotide sequence ID" value="NZ_JAIWIU010000051.1"/>
</dbReference>
<evidence type="ECO:0000256" key="1">
    <source>
        <dbReference type="SAM" id="SignalP"/>
    </source>
</evidence>
<dbReference type="InterPro" id="IPR050312">
    <property type="entry name" value="IolE/XylAMocC-like"/>
</dbReference>
<evidence type="ECO:0000313" key="3">
    <source>
        <dbReference type="EMBL" id="MCA2016189.1"/>
    </source>
</evidence>
<comment type="caution">
    <text evidence="3">The sequence shown here is derived from an EMBL/GenBank/DDBJ whole genome shotgun (WGS) entry which is preliminary data.</text>
</comment>
<feature type="domain" description="Xylose isomerase-like TIM barrel" evidence="2">
    <location>
        <begin position="51"/>
        <end position="277"/>
    </location>
</feature>
<name>A0ABS7YP42_9VIBR</name>
<keyword evidence="4" id="KW-1185">Reference proteome</keyword>
<keyword evidence="3" id="KW-0413">Isomerase</keyword>
<dbReference type="PANTHER" id="PTHR12110:SF41">
    <property type="entry name" value="INOSOSE DEHYDRATASE"/>
    <property type="match status" value="1"/>
</dbReference>
<dbReference type="InterPro" id="IPR036237">
    <property type="entry name" value="Xyl_isomerase-like_sf"/>
</dbReference>
<organism evidence="3 4">
    <name type="scientific">Vibrio tritonius</name>
    <dbReference type="NCBI Taxonomy" id="1435069"/>
    <lineage>
        <taxon>Bacteria</taxon>
        <taxon>Pseudomonadati</taxon>
        <taxon>Pseudomonadota</taxon>
        <taxon>Gammaproteobacteria</taxon>
        <taxon>Vibrionales</taxon>
        <taxon>Vibrionaceae</taxon>
        <taxon>Vibrio</taxon>
    </lineage>
</organism>
<evidence type="ECO:0000259" key="2">
    <source>
        <dbReference type="Pfam" id="PF01261"/>
    </source>
</evidence>
<proteinExistence type="predicted"/>
<dbReference type="SUPFAM" id="SSF51658">
    <property type="entry name" value="Xylose isomerase-like"/>
    <property type="match status" value="1"/>
</dbReference>
<gene>
    <name evidence="3" type="ORF">LDJ79_08715</name>
</gene>
<dbReference type="Gene3D" id="3.20.20.150">
    <property type="entry name" value="Divalent-metal-dependent TIM barrel enzymes"/>
    <property type="match status" value="1"/>
</dbReference>
<accession>A0ABS7YP42</accession>
<keyword evidence="1" id="KW-0732">Signal</keyword>
<dbReference type="EMBL" id="JAIWIU010000051">
    <property type="protein sequence ID" value="MCA2016189.1"/>
    <property type="molecule type" value="Genomic_DNA"/>
</dbReference>
<protein>
    <submittedName>
        <fullName evidence="3">Sugar phosphate isomerase/epimerase</fullName>
    </submittedName>
</protein>
<feature type="chain" id="PRO_5046112059" evidence="1">
    <location>
        <begin position="27"/>
        <end position="280"/>
    </location>
</feature>
<evidence type="ECO:0000313" key="4">
    <source>
        <dbReference type="Proteomes" id="UP001199044"/>
    </source>
</evidence>
<dbReference type="Proteomes" id="UP001199044">
    <property type="component" value="Unassembled WGS sequence"/>
</dbReference>
<reference evidence="4" key="1">
    <citation type="submission" date="2023-07" db="EMBL/GenBank/DDBJ databases">
        <title>Molecular identification of indigenous halophilic bacteria isolated from red sea cost, biodegradation of synthetic dyes and assessment of degraded metabolite toxicity.</title>
        <authorList>
            <person name="Chaieb K."/>
            <person name="Altayb H.N."/>
        </authorList>
    </citation>
    <scope>NUCLEOTIDE SEQUENCE [LARGE SCALE GENOMIC DNA]</scope>
    <source>
        <strain evidence="4">K20</strain>
    </source>
</reference>